<dbReference type="Gene3D" id="3.40.190.10">
    <property type="entry name" value="Periplasmic binding protein-like II"/>
    <property type="match status" value="1"/>
</dbReference>
<evidence type="ECO:0000256" key="4">
    <source>
        <dbReference type="ARBA" id="ARBA00022729"/>
    </source>
</evidence>
<evidence type="ECO:0000256" key="1">
    <source>
        <dbReference type="ARBA" id="ARBA00004196"/>
    </source>
</evidence>
<protein>
    <submittedName>
        <fullName evidence="7">ABC transporter substrate-binding protein</fullName>
    </submittedName>
</protein>
<dbReference type="Gene3D" id="3.10.105.10">
    <property type="entry name" value="Dipeptide-binding Protein, Domain 3"/>
    <property type="match status" value="1"/>
</dbReference>
<evidence type="ECO:0000256" key="5">
    <source>
        <dbReference type="SAM" id="SignalP"/>
    </source>
</evidence>
<comment type="similarity">
    <text evidence="2">Belongs to the bacterial solute-binding protein 5 family.</text>
</comment>
<dbReference type="Gene3D" id="3.90.76.10">
    <property type="entry name" value="Dipeptide-binding Protein, Domain 1"/>
    <property type="match status" value="1"/>
</dbReference>
<dbReference type="RefSeq" id="WP_344823894.1">
    <property type="nucleotide sequence ID" value="NZ_BAABEZ010000014.1"/>
</dbReference>
<keyword evidence="8" id="KW-1185">Reference proteome</keyword>
<evidence type="ECO:0000256" key="3">
    <source>
        <dbReference type="ARBA" id="ARBA00022448"/>
    </source>
</evidence>
<dbReference type="CDD" id="cd00995">
    <property type="entry name" value="PBP2_NikA_DppA_OppA_like"/>
    <property type="match status" value="1"/>
</dbReference>
<dbReference type="InterPro" id="IPR000914">
    <property type="entry name" value="SBP_5_dom"/>
</dbReference>
<feature type="domain" description="Solute-binding protein family 5" evidence="6">
    <location>
        <begin position="73"/>
        <end position="455"/>
    </location>
</feature>
<dbReference type="SUPFAM" id="SSF53850">
    <property type="entry name" value="Periplasmic binding protein-like II"/>
    <property type="match status" value="1"/>
</dbReference>
<evidence type="ECO:0000313" key="8">
    <source>
        <dbReference type="Proteomes" id="UP001501410"/>
    </source>
</evidence>
<dbReference type="PIRSF" id="PIRSF002741">
    <property type="entry name" value="MppA"/>
    <property type="match status" value="1"/>
</dbReference>
<dbReference type="EMBL" id="BAABEZ010000014">
    <property type="protein sequence ID" value="GAA4452574.1"/>
    <property type="molecule type" value="Genomic_DNA"/>
</dbReference>
<dbReference type="Proteomes" id="UP001501410">
    <property type="component" value="Unassembled WGS sequence"/>
</dbReference>
<name>A0ABP8MP57_9BACT</name>
<gene>
    <name evidence="7" type="ORF">GCM10023092_11880</name>
</gene>
<feature type="signal peptide" evidence="5">
    <location>
        <begin position="1"/>
        <end position="20"/>
    </location>
</feature>
<reference evidence="8" key="1">
    <citation type="journal article" date="2019" name="Int. J. Syst. Evol. Microbiol.">
        <title>The Global Catalogue of Microorganisms (GCM) 10K type strain sequencing project: providing services to taxonomists for standard genome sequencing and annotation.</title>
        <authorList>
            <consortium name="The Broad Institute Genomics Platform"/>
            <consortium name="The Broad Institute Genome Sequencing Center for Infectious Disease"/>
            <person name="Wu L."/>
            <person name="Ma J."/>
        </authorList>
    </citation>
    <scope>NUCLEOTIDE SEQUENCE [LARGE SCALE GENOMIC DNA]</scope>
    <source>
        <strain evidence="8">JCM 31921</strain>
    </source>
</reference>
<feature type="chain" id="PRO_5045040673" evidence="5">
    <location>
        <begin position="21"/>
        <end position="538"/>
    </location>
</feature>
<evidence type="ECO:0000256" key="2">
    <source>
        <dbReference type="ARBA" id="ARBA00005695"/>
    </source>
</evidence>
<keyword evidence="3" id="KW-0813">Transport</keyword>
<sequence length="538" mass="61258">MRFPRIVPFLLLLLLLTACHAPERQQEQVFNLNLSSGSLESLDPAYAKDLYTMWTTHMIYNTLVETDSNLYLRPSVAHAWDISSDGLTYVFHLRQDVYFQDNPLFNGKRKMLASDVVYSFRRIIDPAVASSGAWIFNGHVSGAEAFTAPDDSTFVMKLVAPFRPMLAMLSMPYCSVVPHEVVNRYGKDFRSHPCGTGPFQFALWDEGNMLLLHRNGSYWELDGKGKQLPYLDALQITFYDSKATEFLLFLQGKLHFTHGLDGSFKDLVLRKDGVLKPEFSRRFHLKKGRYLNTEYLGFLTDSSLPQVRNSPLRFRKVRQAINYAIDRGKISTYFKNGIGIPATGGFTPPGLAGFDTVAHYGYHYDPEKAAALLSEAGFPDGKGLKELTILTPENYVDIVNFVASELKAVGIPAKIEVMQPNILKQQMSRSQAVFFRAQWIADYPDAETYLAFFNSRFPAPPNYTRYHNAAYDLLYEQSMNLPDSLRFRAYRAMDSMAISDAPLVPLFYDQYLHFTQNNVHGFAENPMNLIDLKQVYLK</sequence>
<dbReference type="InterPro" id="IPR030678">
    <property type="entry name" value="Peptide/Ni-bd"/>
</dbReference>
<comment type="caution">
    <text evidence="7">The sequence shown here is derived from an EMBL/GenBank/DDBJ whole genome shotgun (WGS) entry which is preliminary data.</text>
</comment>
<keyword evidence="4 5" id="KW-0732">Signal</keyword>
<organism evidence="7 8">
    <name type="scientific">Rurimicrobium arvi</name>
    <dbReference type="NCBI Taxonomy" id="2049916"/>
    <lineage>
        <taxon>Bacteria</taxon>
        <taxon>Pseudomonadati</taxon>
        <taxon>Bacteroidota</taxon>
        <taxon>Chitinophagia</taxon>
        <taxon>Chitinophagales</taxon>
        <taxon>Chitinophagaceae</taxon>
        <taxon>Rurimicrobium</taxon>
    </lineage>
</organism>
<proteinExistence type="inferred from homology"/>
<dbReference type="Pfam" id="PF00496">
    <property type="entry name" value="SBP_bac_5"/>
    <property type="match status" value="1"/>
</dbReference>
<dbReference type="PANTHER" id="PTHR30290">
    <property type="entry name" value="PERIPLASMIC BINDING COMPONENT OF ABC TRANSPORTER"/>
    <property type="match status" value="1"/>
</dbReference>
<evidence type="ECO:0000313" key="7">
    <source>
        <dbReference type="EMBL" id="GAA4452574.1"/>
    </source>
</evidence>
<dbReference type="PROSITE" id="PS51257">
    <property type="entry name" value="PROKAR_LIPOPROTEIN"/>
    <property type="match status" value="1"/>
</dbReference>
<accession>A0ABP8MP57</accession>
<comment type="subcellular location">
    <subcellularLocation>
        <location evidence="1">Cell envelope</location>
    </subcellularLocation>
</comment>
<dbReference type="PANTHER" id="PTHR30290:SF10">
    <property type="entry name" value="PERIPLASMIC OLIGOPEPTIDE-BINDING PROTEIN-RELATED"/>
    <property type="match status" value="1"/>
</dbReference>
<evidence type="ECO:0000259" key="6">
    <source>
        <dbReference type="Pfam" id="PF00496"/>
    </source>
</evidence>
<dbReference type="InterPro" id="IPR039424">
    <property type="entry name" value="SBP_5"/>
</dbReference>